<feature type="domain" description="NrpR regulatory" evidence="1">
    <location>
        <begin position="80"/>
        <end position="315"/>
    </location>
</feature>
<dbReference type="Pfam" id="PF01995">
    <property type="entry name" value="NRD1_2"/>
    <property type="match status" value="1"/>
</dbReference>
<protein>
    <submittedName>
        <fullName evidence="3">DUF128 domain-containing protein</fullName>
    </submittedName>
</protein>
<proteinExistence type="predicted"/>
<dbReference type="SUPFAM" id="SSF46785">
    <property type="entry name" value="Winged helix' DNA-binding domain"/>
    <property type="match status" value="1"/>
</dbReference>
<gene>
    <name evidence="3" type="ORF">ENV75_05600</name>
</gene>
<dbReference type="EMBL" id="DTHO01000060">
    <property type="protein sequence ID" value="HGG99903.1"/>
    <property type="molecule type" value="Genomic_DNA"/>
</dbReference>
<accession>A0A7C4EKX8</accession>
<dbReference type="InterPro" id="IPR013668">
    <property type="entry name" value="RNase_R_HTH_12"/>
</dbReference>
<dbReference type="InterPro" id="IPR036388">
    <property type="entry name" value="WH-like_DNA-bd_sf"/>
</dbReference>
<evidence type="ECO:0000259" key="2">
    <source>
        <dbReference type="Pfam" id="PF08461"/>
    </source>
</evidence>
<evidence type="ECO:0000313" key="3">
    <source>
        <dbReference type="EMBL" id="HGG99903.1"/>
    </source>
</evidence>
<name>A0A7C4EKX8_9BACT</name>
<dbReference type="InterPro" id="IPR036390">
    <property type="entry name" value="WH_DNA-bd_sf"/>
</dbReference>
<dbReference type="InterPro" id="IPR002846">
    <property type="entry name" value="NRD"/>
</dbReference>
<dbReference type="Gene3D" id="1.10.10.10">
    <property type="entry name" value="Winged helix-like DNA-binding domain superfamily/Winged helix DNA-binding domain"/>
    <property type="match status" value="1"/>
</dbReference>
<dbReference type="Pfam" id="PF08461">
    <property type="entry name" value="WHD_RNase_R"/>
    <property type="match status" value="1"/>
</dbReference>
<dbReference type="InterPro" id="IPR036984">
    <property type="entry name" value="NrpR_dom_sf"/>
</dbReference>
<dbReference type="InterPro" id="IPR038982">
    <property type="entry name" value="NrpR"/>
</dbReference>
<sequence>MNRTLMSILKILSKENKIIGSKEIAKRLKMYGVNLSERTVRYHLKILDERGFTKVFGKEGRIITEKGKKELETASTVEKVGFIINKIETLSYLSDFDINSLTGRLILNVSYIPKTKIKRALKVMENVFNSPFVMSDKVVIFKENNETIVVPEEHICIGSVCSVTLNAILLKHGVPVISRFGGVVEIRDGQPYKFWALISYDGTSLDPLEIFIKSKMTDIMSAVKNGYGRILASFREIPIVCLDKVKEIYSIMLEKGFKGILMFGQPNQPLLDIPVGMDRVGMIVVGGLNPVAAVEEVNIKTYTSAISTLYDYQAMVDFRKILEKFE</sequence>
<organism evidence="3">
    <name type="scientific">Thermodesulfovibrio aggregans</name>
    <dbReference type="NCBI Taxonomy" id="86166"/>
    <lineage>
        <taxon>Bacteria</taxon>
        <taxon>Pseudomonadati</taxon>
        <taxon>Nitrospirota</taxon>
        <taxon>Thermodesulfovibrionia</taxon>
        <taxon>Thermodesulfovibrionales</taxon>
        <taxon>Thermodesulfovibrionaceae</taxon>
        <taxon>Thermodesulfovibrio</taxon>
    </lineage>
</organism>
<dbReference type="AlphaFoldDB" id="A0A7C4EKX8"/>
<dbReference type="PANTHER" id="PTHR41964">
    <property type="entry name" value="GLOBAL NITROGEN REGULATOR NRPR"/>
    <property type="match status" value="1"/>
</dbReference>
<dbReference type="PANTHER" id="PTHR41964:SF1">
    <property type="entry name" value="GLOBAL NITROGEN REGULATOR NRPR"/>
    <property type="match status" value="1"/>
</dbReference>
<evidence type="ECO:0000259" key="1">
    <source>
        <dbReference type="Pfam" id="PF01995"/>
    </source>
</evidence>
<dbReference type="Gene3D" id="3.30.70.1360">
    <property type="entry name" value="mj0159-like"/>
    <property type="match status" value="2"/>
</dbReference>
<feature type="domain" description="Ribonuclease R winged-helix" evidence="2">
    <location>
        <begin position="6"/>
        <end position="71"/>
    </location>
</feature>
<comment type="caution">
    <text evidence="3">The sequence shown here is derived from an EMBL/GenBank/DDBJ whole genome shotgun (WGS) entry which is preliminary data.</text>
</comment>
<reference evidence="3" key="1">
    <citation type="journal article" date="2020" name="mSystems">
        <title>Genome- and Community-Level Interaction Insights into Carbon Utilization and Element Cycling Functions of Hydrothermarchaeota in Hydrothermal Sediment.</title>
        <authorList>
            <person name="Zhou Z."/>
            <person name="Liu Y."/>
            <person name="Xu W."/>
            <person name="Pan J."/>
            <person name="Luo Z.H."/>
            <person name="Li M."/>
        </authorList>
    </citation>
    <scope>NUCLEOTIDE SEQUENCE [LARGE SCALE GENOMIC DNA]</scope>
    <source>
        <strain evidence="3">SpSt-788</strain>
    </source>
</reference>